<name>A0A364LLK7_9GAMM</name>
<dbReference type="GO" id="GO:0016717">
    <property type="term" value="F:oxidoreductase activity, acting on paired donors, with oxidation of a pair of donors resulting in the reduction of molecular oxygen to two molecules of water"/>
    <property type="evidence" value="ECO:0007669"/>
    <property type="project" value="TreeGrafter"/>
</dbReference>
<feature type="transmembrane region" description="Helical" evidence="1">
    <location>
        <begin position="146"/>
        <end position="164"/>
    </location>
</feature>
<accession>A0A364LLK7</accession>
<comment type="caution">
    <text evidence="3">The sequence shown here is derived from an EMBL/GenBank/DDBJ whole genome shotgun (WGS) entry which is preliminary data.</text>
</comment>
<keyword evidence="1" id="KW-0812">Transmembrane</keyword>
<dbReference type="InterPro" id="IPR005804">
    <property type="entry name" value="FA_desaturase_dom"/>
</dbReference>
<dbReference type="PANTHER" id="PTHR19353:SF73">
    <property type="entry name" value="FATTY ACID DESATURASE"/>
    <property type="match status" value="1"/>
</dbReference>
<evidence type="ECO:0000313" key="4">
    <source>
        <dbReference type="Proteomes" id="UP000249458"/>
    </source>
</evidence>
<feature type="domain" description="Fatty acid desaturase" evidence="2">
    <location>
        <begin position="43"/>
        <end position="286"/>
    </location>
</feature>
<feature type="transmembrane region" description="Helical" evidence="1">
    <location>
        <begin position="176"/>
        <end position="194"/>
    </location>
</feature>
<keyword evidence="1" id="KW-1133">Transmembrane helix</keyword>
<evidence type="ECO:0000313" key="3">
    <source>
        <dbReference type="EMBL" id="RAP37566.1"/>
    </source>
</evidence>
<organism evidence="3 4">
    <name type="scientific">Legionella quinlivanii</name>
    <dbReference type="NCBI Taxonomy" id="45073"/>
    <lineage>
        <taxon>Bacteria</taxon>
        <taxon>Pseudomonadati</taxon>
        <taxon>Pseudomonadota</taxon>
        <taxon>Gammaproteobacteria</taxon>
        <taxon>Legionellales</taxon>
        <taxon>Legionellaceae</taxon>
        <taxon>Legionella</taxon>
    </lineage>
</organism>
<feature type="transmembrane region" description="Helical" evidence="1">
    <location>
        <begin position="78"/>
        <end position="97"/>
    </location>
</feature>
<feature type="transmembrane region" description="Helical" evidence="1">
    <location>
        <begin position="200"/>
        <end position="221"/>
    </location>
</feature>
<dbReference type="EMBL" id="MVJN01000003">
    <property type="protein sequence ID" value="RAP37566.1"/>
    <property type="molecule type" value="Genomic_DNA"/>
</dbReference>
<feature type="transmembrane region" description="Helical" evidence="1">
    <location>
        <begin position="42"/>
        <end position="62"/>
    </location>
</feature>
<evidence type="ECO:0000259" key="2">
    <source>
        <dbReference type="Pfam" id="PF00487"/>
    </source>
</evidence>
<gene>
    <name evidence="3" type="ORF">B1207_05180</name>
</gene>
<sequence length="334" mass="39573">MENIDVHKYIQIKCLRGAFEIILTLGLLILGIVILYEVILRNWWPLFILVIPLSFIFTRLFIIQHDLSHGNLFKRRKYNDWVGVFTGVILFTPYYYWQKAHIIHHGSGGNIDRRPWPGDIEVLSVSEYSAKSRWGKFVYYFYRNSFVMFLIGSLYIFIIDHRFFHKRKGFGRKERLSVIVTNIGIVLLYAPLIILGGTKFFLLAILIPQWLAGIMGIYLFYVQHNFKNRYFVSQKEWNLQDSALKGSSFYELPQPLLWLTANIGYHHIHTLIPRIPFYNLSQCHRDNHCFHHVTRLSLKDTKQLIALKLFDESQEQMLTWHEYKTKLNQSIKVG</sequence>
<dbReference type="Proteomes" id="UP000249458">
    <property type="component" value="Unassembled WGS sequence"/>
</dbReference>
<dbReference type="PANTHER" id="PTHR19353">
    <property type="entry name" value="FATTY ACID DESATURASE 2"/>
    <property type="match status" value="1"/>
</dbReference>
<dbReference type="RefSeq" id="WP_112218924.1">
    <property type="nucleotide sequence ID" value="NZ_MVJN01000003.1"/>
</dbReference>
<dbReference type="Pfam" id="PF00487">
    <property type="entry name" value="FA_desaturase"/>
    <property type="match status" value="1"/>
</dbReference>
<evidence type="ECO:0000256" key="1">
    <source>
        <dbReference type="SAM" id="Phobius"/>
    </source>
</evidence>
<dbReference type="GO" id="GO:0016020">
    <property type="term" value="C:membrane"/>
    <property type="evidence" value="ECO:0007669"/>
    <property type="project" value="TreeGrafter"/>
</dbReference>
<dbReference type="AlphaFoldDB" id="A0A364LLK7"/>
<proteinExistence type="predicted"/>
<feature type="transmembrane region" description="Helical" evidence="1">
    <location>
        <begin position="17"/>
        <end position="36"/>
    </location>
</feature>
<dbReference type="InterPro" id="IPR012171">
    <property type="entry name" value="Fatty_acid_desaturase"/>
</dbReference>
<reference evidence="3 4" key="1">
    <citation type="submission" date="2017-02" db="EMBL/GenBank/DDBJ databases">
        <title>Legionella quilivanii strain from human: case report and whole genome sequencing analysis.</title>
        <authorList>
            <person name="Lalancette C."/>
            <person name="Leduc J.-M."/>
            <person name="Levesque S."/>
            <person name="Fournier E."/>
            <person name="Saoud J."/>
            <person name="Faucher S.P."/>
            <person name="Bernard K."/>
            <person name="Martineau C."/>
            <person name="Longtin J."/>
        </authorList>
    </citation>
    <scope>NUCLEOTIDE SEQUENCE [LARGE SCALE GENOMIC DNA]</scope>
    <source>
        <strain evidence="3 4">ID143958</strain>
    </source>
</reference>
<protein>
    <recommendedName>
        <fullName evidence="2">Fatty acid desaturase domain-containing protein</fullName>
    </recommendedName>
</protein>
<dbReference type="GO" id="GO:0006629">
    <property type="term" value="P:lipid metabolic process"/>
    <property type="evidence" value="ECO:0007669"/>
    <property type="project" value="InterPro"/>
</dbReference>
<keyword evidence="1" id="KW-0472">Membrane</keyword>